<dbReference type="Proteomes" id="UP000443153">
    <property type="component" value="Unassembled WGS sequence"/>
</dbReference>
<proteinExistence type="predicted"/>
<dbReference type="Pfam" id="PF13472">
    <property type="entry name" value="Lipase_GDSL_2"/>
    <property type="match status" value="1"/>
</dbReference>
<comment type="caution">
    <text evidence="2">The sequence shown here is derived from an EMBL/GenBank/DDBJ whole genome shotgun (WGS) entry which is preliminary data.</text>
</comment>
<dbReference type="PANTHER" id="PTHR30383">
    <property type="entry name" value="THIOESTERASE 1/PROTEASE 1/LYSOPHOSPHOLIPASE L1"/>
    <property type="match status" value="1"/>
</dbReference>
<dbReference type="SUPFAM" id="SSF52266">
    <property type="entry name" value="SGNH hydrolase"/>
    <property type="match status" value="1"/>
</dbReference>
<dbReference type="PANTHER" id="PTHR30383:SF5">
    <property type="entry name" value="SGNH HYDROLASE-TYPE ESTERASE DOMAIN-CONTAINING PROTEIN"/>
    <property type="match status" value="1"/>
</dbReference>
<dbReference type="AlphaFoldDB" id="A0A6I2MKR5"/>
<feature type="domain" description="SGNH hydrolase-type esterase" evidence="1">
    <location>
        <begin position="58"/>
        <end position="205"/>
    </location>
</feature>
<dbReference type="InterPro" id="IPR051532">
    <property type="entry name" value="Ester_Hydrolysis_Enzymes"/>
</dbReference>
<dbReference type="InterPro" id="IPR013830">
    <property type="entry name" value="SGNH_hydro"/>
</dbReference>
<reference evidence="2 3" key="1">
    <citation type="submission" date="2019-11" db="EMBL/GenBank/DDBJ databases">
        <title>Maribacter lutea sp. nov., a marine bacterium isolated from intertidal sand.</title>
        <authorList>
            <person name="Liu A."/>
        </authorList>
    </citation>
    <scope>NUCLEOTIDE SEQUENCE [LARGE SCALE GENOMIC DNA]</scope>
    <source>
        <strain evidence="2 3">RZ05</strain>
    </source>
</reference>
<dbReference type="GO" id="GO:0004622">
    <property type="term" value="F:phosphatidylcholine lysophospholipase activity"/>
    <property type="evidence" value="ECO:0007669"/>
    <property type="project" value="TreeGrafter"/>
</dbReference>
<keyword evidence="3" id="KW-1185">Reference proteome</keyword>
<gene>
    <name evidence="2" type="ORF">GJ691_09485</name>
</gene>
<sequence length="216" mass="25320">MRFLISSIFIFIAFFGNSQDSVPFENEVALIQNKYDTLWNPSNETVLFTGSSSIRIWKDLQDRFPEHQIVNTGFGGSQAKDLLAYSDELITRFNPYKIFIYEGDNDIASGTKIRAIMKTMTQIINKIKVNNPKTQIIIISTKPSLSRWFLKRNYKRLNRKFKKLCKKDDQLRYADIWNPMLNSKKLIPDLFIEDGLHMNPKGYEIWYSTLKPFVDQ</sequence>
<evidence type="ECO:0000259" key="1">
    <source>
        <dbReference type="Pfam" id="PF13472"/>
    </source>
</evidence>
<evidence type="ECO:0000313" key="2">
    <source>
        <dbReference type="EMBL" id="MRX64401.1"/>
    </source>
</evidence>
<evidence type="ECO:0000313" key="3">
    <source>
        <dbReference type="Proteomes" id="UP000443153"/>
    </source>
</evidence>
<accession>A0A6I2MKR5</accession>
<dbReference type="Gene3D" id="3.40.50.1110">
    <property type="entry name" value="SGNH hydrolase"/>
    <property type="match status" value="1"/>
</dbReference>
<dbReference type="InterPro" id="IPR036514">
    <property type="entry name" value="SGNH_hydro_sf"/>
</dbReference>
<protein>
    <submittedName>
        <fullName evidence="2">G-D-S-L family lipolytic protein</fullName>
    </submittedName>
</protein>
<organism evidence="2 3">
    <name type="scientific">Maribacter luteus</name>
    <dbReference type="NCBI Taxonomy" id="2594478"/>
    <lineage>
        <taxon>Bacteria</taxon>
        <taxon>Pseudomonadati</taxon>
        <taxon>Bacteroidota</taxon>
        <taxon>Flavobacteriia</taxon>
        <taxon>Flavobacteriales</taxon>
        <taxon>Flavobacteriaceae</taxon>
        <taxon>Maribacter</taxon>
    </lineage>
</organism>
<dbReference type="OrthoDB" id="9790057at2"/>
<dbReference type="EMBL" id="WKJH01000006">
    <property type="protein sequence ID" value="MRX64401.1"/>
    <property type="molecule type" value="Genomic_DNA"/>
</dbReference>
<dbReference type="RefSeq" id="WP_154366242.1">
    <property type="nucleotide sequence ID" value="NZ_WKJH01000006.1"/>
</dbReference>
<name>A0A6I2MKR5_9FLAO</name>